<evidence type="ECO:0000256" key="2">
    <source>
        <dbReference type="ARBA" id="ARBA00023315"/>
    </source>
</evidence>
<keyword evidence="1" id="KW-0808">Transferase</keyword>
<evidence type="ECO:0000256" key="1">
    <source>
        <dbReference type="ARBA" id="ARBA00022679"/>
    </source>
</evidence>
<evidence type="ECO:0000313" key="6">
    <source>
        <dbReference type="Proteomes" id="UP000036780"/>
    </source>
</evidence>
<name>A0A0L0QT02_VIRPA</name>
<evidence type="ECO:0000259" key="3">
    <source>
        <dbReference type="Pfam" id="PF08541"/>
    </source>
</evidence>
<protein>
    <submittedName>
        <fullName evidence="5">Uncharacterized protein</fullName>
    </submittedName>
</protein>
<proteinExistence type="predicted"/>
<gene>
    <name evidence="5" type="ORF">AFK71_06360</name>
</gene>
<dbReference type="Gene3D" id="3.40.47.10">
    <property type="match status" value="2"/>
</dbReference>
<dbReference type="SUPFAM" id="SSF53901">
    <property type="entry name" value="Thiolase-like"/>
    <property type="match status" value="1"/>
</dbReference>
<keyword evidence="2" id="KW-0012">Acyltransferase</keyword>
<feature type="domain" description="Beta-ketoacyl-[acyl-carrier-protein] synthase III C-terminal" evidence="3">
    <location>
        <begin position="233"/>
        <end position="315"/>
    </location>
</feature>
<dbReference type="GO" id="GO:0006633">
    <property type="term" value="P:fatty acid biosynthetic process"/>
    <property type="evidence" value="ECO:0007669"/>
    <property type="project" value="InterPro"/>
</dbReference>
<dbReference type="PANTHER" id="PTHR34069">
    <property type="entry name" value="3-OXOACYL-[ACYL-CARRIER-PROTEIN] SYNTHASE 3"/>
    <property type="match status" value="1"/>
</dbReference>
<evidence type="ECO:0000313" key="5">
    <source>
        <dbReference type="EMBL" id="KNE21716.1"/>
    </source>
</evidence>
<dbReference type="GO" id="GO:0044550">
    <property type="term" value="P:secondary metabolite biosynthetic process"/>
    <property type="evidence" value="ECO:0007669"/>
    <property type="project" value="TreeGrafter"/>
</dbReference>
<dbReference type="InterPro" id="IPR016039">
    <property type="entry name" value="Thiolase-like"/>
</dbReference>
<keyword evidence="6" id="KW-1185">Reference proteome</keyword>
<reference evidence="6" key="1">
    <citation type="submission" date="2015-07" db="EMBL/GenBank/DDBJ databases">
        <title>Fjat-10053 dsm26.</title>
        <authorList>
            <person name="Liu B."/>
            <person name="Wang J."/>
            <person name="Zhu Y."/>
            <person name="Liu G."/>
            <person name="Chen Q."/>
            <person name="Chen Z."/>
            <person name="Lan J."/>
            <person name="Che J."/>
            <person name="Ge C."/>
            <person name="Shi H."/>
            <person name="Pan Z."/>
            <person name="Liu X."/>
        </authorList>
    </citation>
    <scope>NUCLEOTIDE SEQUENCE [LARGE SCALE GENOMIC DNA]</scope>
    <source>
        <strain evidence="6">DSM 26</strain>
    </source>
</reference>
<dbReference type="EMBL" id="LGTO01000005">
    <property type="protein sequence ID" value="KNE21716.1"/>
    <property type="molecule type" value="Genomic_DNA"/>
</dbReference>
<dbReference type="AlphaFoldDB" id="A0A0L0QT02"/>
<dbReference type="PANTHER" id="PTHR34069:SF2">
    <property type="entry name" value="BETA-KETOACYL-[ACYL-CARRIER-PROTEIN] SYNTHASE III"/>
    <property type="match status" value="1"/>
</dbReference>
<dbReference type="CDD" id="cd00830">
    <property type="entry name" value="KAS_III"/>
    <property type="match status" value="1"/>
</dbReference>
<dbReference type="InterPro" id="IPR013751">
    <property type="entry name" value="ACP_syn_III_N"/>
</dbReference>
<dbReference type="InterPro" id="IPR013747">
    <property type="entry name" value="ACP_syn_III_C"/>
</dbReference>
<organism evidence="5 6">
    <name type="scientific">Virgibacillus pantothenticus</name>
    <dbReference type="NCBI Taxonomy" id="1473"/>
    <lineage>
        <taxon>Bacteria</taxon>
        <taxon>Bacillati</taxon>
        <taxon>Bacillota</taxon>
        <taxon>Bacilli</taxon>
        <taxon>Bacillales</taxon>
        <taxon>Bacillaceae</taxon>
        <taxon>Virgibacillus</taxon>
    </lineage>
</organism>
<dbReference type="Pfam" id="PF08545">
    <property type="entry name" value="ACP_syn_III"/>
    <property type="match status" value="1"/>
</dbReference>
<sequence>MVKTSQALSHEMDIEEDWIERASGVYSRYYVDFNNGENALLLGTQAANLAVKDSNIKLEDIDCIIGACGSPLQAIPCNASLFQRELGLENSGVSCFDVDTTCYSFPLAVFIAPTLIQLNVYNKILIISSDAPSPTLETAEREVRALFGDGAAAVVVSKTPEGEKSKVHHFKLNTYSNGADLTSIKGAGTLRHPNHSETKPEDNVFQMDGKKVYKLALKYLKPFLKELERESKIINSNYKYIVPHQTSKNGMKIFYKHGFAVDRVANHLTNHGNCIAASIPMVLHDYIKEEKIKRGDKILLFGTSAGLSLGALSLTY</sequence>
<dbReference type="Proteomes" id="UP000036780">
    <property type="component" value="Unassembled WGS sequence"/>
</dbReference>
<dbReference type="Pfam" id="PF08541">
    <property type="entry name" value="ACP_syn_III_C"/>
    <property type="match status" value="1"/>
</dbReference>
<accession>A0A0L0QT02</accession>
<dbReference type="PATRIC" id="fig|1473.5.peg.4281"/>
<dbReference type="GO" id="GO:0004315">
    <property type="term" value="F:3-oxoacyl-[acyl-carrier-protein] synthase activity"/>
    <property type="evidence" value="ECO:0007669"/>
    <property type="project" value="InterPro"/>
</dbReference>
<evidence type="ECO:0000259" key="4">
    <source>
        <dbReference type="Pfam" id="PF08545"/>
    </source>
</evidence>
<feature type="domain" description="Beta-ketoacyl-[acyl-carrier-protein] synthase III N-terminal" evidence="4">
    <location>
        <begin position="96"/>
        <end position="175"/>
    </location>
</feature>
<comment type="caution">
    <text evidence="5">The sequence shown here is derived from an EMBL/GenBank/DDBJ whole genome shotgun (WGS) entry which is preliminary data.</text>
</comment>